<dbReference type="CDD" id="cd01310">
    <property type="entry name" value="TatD_DNAse"/>
    <property type="match status" value="1"/>
</dbReference>
<dbReference type="InterPro" id="IPR032466">
    <property type="entry name" value="Metal_Hydrolase"/>
</dbReference>
<keyword evidence="1 3" id="KW-0479">Metal-binding</keyword>
<dbReference type="AlphaFoldDB" id="A0A328UB05"/>
<feature type="binding site" evidence="3">
    <location>
        <position position="136"/>
    </location>
    <ligand>
        <name>a divalent metal cation</name>
        <dbReference type="ChEBI" id="CHEBI:60240"/>
        <label>2</label>
    </ligand>
</feature>
<evidence type="ECO:0000256" key="3">
    <source>
        <dbReference type="PIRSR" id="PIRSR005902-1"/>
    </source>
</evidence>
<dbReference type="NCBIfam" id="TIGR00010">
    <property type="entry name" value="YchF/TatD family DNA exonuclease"/>
    <property type="match status" value="1"/>
</dbReference>
<feature type="binding site" evidence="3">
    <location>
        <position position="99"/>
    </location>
    <ligand>
        <name>a divalent metal cation</name>
        <dbReference type="ChEBI" id="CHEBI:60240"/>
        <label>1</label>
    </ligand>
</feature>
<evidence type="ECO:0000256" key="2">
    <source>
        <dbReference type="ARBA" id="ARBA00022801"/>
    </source>
</evidence>
<dbReference type="InterPro" id="IPR018228">
    <property type="entry name" value="DNase_TatD-rel_CS"/>
</dbReference>
<evidence type="ECO:0000313" key="4">
    <source>
        <dbReference type="EMBL" id="RAQ22471.1"/>
    </source>
</evidence>
<keyword evidence="5" id="KW-1185">Reference proteome</keyword>
<feature type="binding site" evidence="3">
    <location>
        <position position="11"/>
    </location>
    <ligand>
        <name>a divalent metal cation</name>
        <dbReference type="ChEBI" id="CHEBI:60240"/>
        <label>1</label>
    </ligand>
</feature>
<reference evidence="4 5" key="1">
    <citation type="submission" date="2018-06" db="EMBL/GenBank/DDBJ databases">
        <title>Noncontiguous genome sequence of Ruminococcaceae bacterium ASD2818.</title>
        <authorList>
            <person name="Chaplin A.V."/>
            <person name="Sokolova S.R."/>
            <person name="Kochetkova T.O."/>
            <person name="Goltsov A.Y."/>
            <person name="Trofimov D.Y."/>
            <person name="Efimov B.A."/>
        </authorList>
    </citation>
    <scope>NUCLEOTIDE SEQUENCE [LARGE SCALE GENOMIC DNA]</scope>
    <source>
        <strain evidence="4 5">ASD2818</strain>
    </source>
</reference>
<feature type="binding site" evidence="3">
    <location>
        <position position="13"/>
    </location>
    <ligand>
        <name>a divalent metal cation</name>
        <dbReference type="ChEBI" id="CHEBI:60240"/>
        <label>1</label>
    </ligand>
</feature>
<evidence type="ECO:0000313" key="5">
    <source>
        <dbReference type="Proteomes" id="UP000249377"/>
    </source>
</evidence>
<keyword evidence="2 4" id="KW-0378">Hydrolase</keyword>
<dbReference type="PROSITE" id="PS01091">
    <property type="entry name" value="TATD_3"/>
    <property type="match status" value="1"/>
</dbReference>
<evidence type="ECO:0000256" key="1">
    <source>
        <dbReference type="ARBA" id="ARBA00022723"/>
    </source>
</evidence>
<comment type="caution">
    <text evidence="4">The sequence shown here is derived from an EMBL/GenBank/DDBJ whole genome shotgun (WGS) entry which is preliminary data.</text>
</comment>
<dbReference type="GO" id="GO:0016788">
    <property type="term" value="F:hydrolase activity, acting on ester bonds"/>
    <property type="evidence" value="ECO:0007669"/>
    <property type="project" value="InterPro"/>
</dbReference>
<dbReference type="SUPFAM" id="SSF51556">
    <property type="entry name" value="Metallo-dependent hydrolases"/>
    <property type="match status" value="1"/>
</dbReference>
<dbReference type="GO" id="GO:0046872">
    <property type="term" value="F:metal ion binding"/>
    <property type="evidence" value="ECO:0007669"/>
    <property type="project" value="UniProtKB-KW"/>
</dbReference>
<dbReference type="FunFam" id="3.20.20.140:FF:000005">
    <property type="entry name" value="TatD family hydrolase"/>
    <property type="match status" value="1"/>
</dbReference>
<name>A0A328UB05_9FIRM</name>
<sequence length="261" mass="28642">MASLQHIFDSHAHYGDHAFDGDREAVLCGLAGGGVCGAVTIGTDISSSREALRLARRYSGLGLYAAVGIHPEEAGGLPEYWEEELALLLEKPEVVALGEIGLDYHYDDMAPKEVQRNLFERQLLLAKRKGLPVLVHDRDAHGDTLELLRRHRPFGVVHCFSGSVEMMREVVALGMYVGLGGAVTFKNARVPLEVARAVPLERLLLETDAPYMAPVPFRGKRCDSTMIAFTAEKIAELRAVPVQELLDATCENAKRFFGLTC</sequence>
<organism evidence="4 5">
    <name type="scientific">Hydrogeniiclostridium mannosilyticum</name>
    <dbReference type="NCBI Taxonomy" id="2764322"/>
    <lineage>
        <taxon>Bacteria</taxon>
        <taxon>Bacillati</taxon>
        <taxon>Bacillota</taxon>
        <taxon>Clostridia</taxon>
        <taxon>Eubacteriales</taxon>
        <taxon>Acutalibacteraceae</taxon>
        <taxon>Hydrogeniiclostridium</taxon>
    </lineage>
</organism>
<proteinExistence type="predicted"/>
<accession>A0A328UB05</accession>
<protein>
    <submittedName>
        <fullName evidence="4">Hydrolase TatD</fullName>
    </submittedName>
</protein>
<dbReference type="GO" id="GO:0004536">
    <property type="term" value="F:DNA nuclease activity"/>
    <property type="evidence" value="ECO:0007669"/>
    <property type="project" value="InterPro"/>
</dbReference>
<feature type="binding site" evidence="3">
    <location>
        <position position="208"/>
    </location>
    <ligand>
        <name>a divalent metal cation</name>
        <dbReference type="ChEBI" id="CHEBI:60240"/>
        <label>1</label>
    </ligand>
</feature>
<dbReference type="Gene3D" id="3.20.20.140">
    <property type="entry name" value="Metal-dependent hydrolases"/>
    <property type="match status" value="1"/>
</dbReference>
<dbReference type="RefSeq" id="WP_112333646.1">
    <property type="nucleotide sequence ID" value="NZ_JADPHD010000002.1"/>
</dbReference>
<dbReference type="PIRSF" id="PIRSF005902">
    <property type="entry name" value="DNase_TatD"/>
    <property type="match status" value="1"/>
</dbReference>
<dbReference type="InterPro" id="IPR001130">
    <property type="entry name" value="TatD-like"/>
</dbReference>
<gene>
    <name evidence="4" type="ORF">DPQ25_13205</name>
</gene>
<dbReference type="EMBL" id="QLYR01000013">
    <property type="protein sequence ID" value="RAQ22471.1"/>
    <property type="molecule type" value="Genomic_DNA"/>
</dbReference>
<dbReference type="PANTHER" id="PTHR46124">
    <property type="entry name" value="D-AMINOACYL-TRNA DEACYLASE"/>
    <property type="match status" value="1"/>
</dbReference>
<dbReference type="Pfam" id="PF01026">
    <property type="entry name" value="TatD_DNase"/>
    <property type="match status" value="1"/>
</dbReference>
<feature type="binding site" evidence="3">
    <location>
        <position position="158"/>
    </location>
    <ligand>
        <name>a divalent metal cation</name>
        <dbReference type="ChEBI" id="CHEBI:60240"/>
        <label>2</label>
    </ligand>
</feature>
<dbReference type="GO" id="GO:0005829">
    <property type="term" value="C:cytosol"/>
    <property type="evidence" value="ECO:0007669"/>
    <property type="project" value="TreeGrafter"/>
</dbReference>
<dbReference type="Proteomes" id="UP000249377">
    <property type="component" value="Unassembled WGS sequence"/>
</dbReference>
<dbReference type="PANTHER" id="PTHR46124:SF2">
    <property type="entry name" value="D-AMINOACYL-TRNA DEACYLASE"/>
    <property type="match status" value="1"/>
</dbReference>
<dbReference type="InterPro" id="IPR015991">
    <property type="entry name" value="TatD/YcfH-like"/>
</dbReference>